<sequence>MPNRRIATKENGEVRIVLSDLESGALDYVAKASGMTTGEWVDYTLSDLETGSKSAHIRQRVVESLYASIVFSQRAEELTPALGLELASQCNDEDFKRTLAMAETHASIDFGGFRLTTGTDENGNVAFFFRNLLADCSHLIISAPMTPEEWQGRVAA</sequence>
<gene>
    <name evidence="1" type="ORF">E5K04_04260</name>
</gene>
<dbReference type="AlphaFoldDB" id="A0A4T0V165"/>
<keyword evidence="2" id="KW-1185">Reference proteome</keyword>
<dbReference type="EMBL" id="STGJ01000003">
    <property type="protein sequence ID" value="TIC85219.1"/>
    <property type="molecule type" value="Genomic_DNA"/>
</dbReference>
<organism evidence="1 2">
    <name type="scientific">Crenobacter intestini</name>
    <dbReference type="NCBI Taxonomy" id="2563443"/>
    <lineage>
        <taxon>Bacteria</taxon>
        <taxon>Pseudomonadati</taxon>
        <taxon>Pseudomonadota</taxon>
        <taxon>Betaproteobacteria</taxon>
        <taxon>Neisseriales</taxon>
        <taxon>Neisseriaceae</taxon>
        <taxon>Crenobacter</taxon>
    </lineage>
</organism>
<accession>A0A4T0V165</accession>
<dbReference type="RefSeq" id="WP_136551667.1">
    <property type="nucleotide sequence ID" value="NZ_STGJ01000003.1"/>
</dbReference>
<dbReference type="Proteomes" id="UP000308891">
    <property type="component" value="Unassembled WGS sequence"/>
</dbReference>
<evidence type="ECO:0000313" key="2">
    <source>
        <dbReference type="Proteomes" id="UP000308891"/>
    </source>
</evidence>
<evidence type="ECO:0000313" key="1">
    <source>
        <dbReference type="EMBL" id="TIC85219.1"/>
    </source>
</evidence>
<comment type="caution">
    <text evidence="1">The sequence shown here is derived from an EMBL/GenBank/DDBJ whole genome shotgun (WGS) entry which is preliminary data.</text>
</comment>
<protein>
    <submittedName>
        <fullName evidence="1">Uncharacterized protein</fullName>
    </submittedName>
</protein>
<proteinExistence type="predicted"/>
<name>A0A4T0V165_9NEIS</name>
<reference evidence="1 2" key="1">
    <citation type="submission" date="2019-04" db="EMBL/GenBank/DDBJ databases">
        <title>Crenobacter sp. nov.</title>
        <authorList>
            <person name="Shi S."/>
        </authorList>
    </citation>
    <scope>NUCLEOTIDE SEQUENCE [LARGE SCALE GENOMIC DNA]</scope>
    <source>
        <strain evidence="1 2">GY 70310</strain>
    </source>
</reference>